<comment type="caution">
    <text evidence="1">The sequence shown here is derived from an EMBL/GenBank/DDBJ whole genome shotgun (WGS) entry which is preliminary data.</text>
</comment>
<dbReference type="RefSeq" id="WP_122339495.1">
    <property type="nucleotide sequence ID" value="NZ_RBUY01000018.1"/>
</dbReference>
<organism evidence="1 2">
    <name type="scientific">Pseudomonas caricapapayae</name>
    <dbReference type="NCBI Taxonomy" id="46678"/>
    <lineage>
        <taxon>Bacteria</taxon>
        <taxon>Pseudomonadati</taxon>
        <taxon>Pseudomonadota</taxon>
        <taxon>Gammaproteobacteria</taxon>
        <taxon>Pseudomonadales</taxon>
        <taxon>Pseudomonadaceae</taxon>
        <taxon>Pseudomonas</taxon>
    </lineage>
</organism>
<dbReference type="Proteomes" id="UP000269872">
    <property type="component" value="Unassembled WGS sequence"/>
</dbReference>
<protein>
    <submittedName>
        <fullName evidence="1">Uncharacterized protein</fullName>
    </submittedName>
</protein>
<sequence length="105" mass="11469">MANDTMTHSRSITDVRGCVDALFNAACKQGTTYEAVVHSVFCESLRSEFGEDECGTAASAFTYARETYGYQDEAEQQAQLEADAEQGICCHGLDWMTCPAGCFED</sequence>
<evidence type="ECO:0000313" key="1">
    <source>
        <dbReference type="EMBL" id="RMV79109.1"/>
    </source>
</evidence>
<accession>A0A3M6FEP2</accession>
<dbReference type="AlphaFoldDB" id="A0A3M6FEP2"/>
<proteinExistence type="predicted"/>
<dbReference type="EMBL" id="RBUY01000018">
    <property type="protein sequence ID" value="RMV79109.1"/>
    <property type="molecule type" value="Genomic_DNA"/>
</dbReference>
<gene>
    <name evidence="1" type="ORF">ALP05_04386</name>
</gene>
<name>A0A3M6FEP2_9PSED</name>
<evidence type="ECO:0000313" key="2">
    <source>
        <dbReference type="Proteomes" id="UP000269872"/>
    </source>
</evidence>
<reference evidence="1 2" key="1">
    <citation type="submission" date="2018-08" db="EMBL/GenBank/DDBJ databases">
        <title>Recombination of ecologically and evolutionarily significant loci maintains genetic cohesion in the Pseudomonas syringae species complex.</title>
        <authorList>
            <person name="Dillon M."/>
            <person name="Thakur S."/>
            <person name="Almeida R.N.D."/>
            <person name="Weir B.S."/>
            <person name="Guttman D.S."/>
        </authorList>
    </citation>
    <scope>NUCLEOTIDE SEQUENCE [LARGE SCALE GENOMIC DNA]</scope>
    <source>
        <strain evidence="1 2">ICMP 7496</strain>
    </source>
</reference>